<dbReference type="Proteomes" id="UP001437386">
    <property type="component" value="Segment"/>
</dbReference>
<feature type="region of interest" description="Disordered" evidence="1">
    <location>
        <begin position="463"/>
        <end position="487"/>
    </location>
</feature>
<dbReference type="InterPro" id="IPR027417">
    <property type="entry name" value="P-loop_NTPase"/>
</dbReference>
<keyword evidence="4" id="KW-1185">Reference proteome</keyword>
<proteinExistence type="predicted"/>
<dbReference type="GO" id="GO:0003678">
    <property type="term" value="F:DNA helicase activity"/>
    <property type="evidence" value="ECO:0007669"/>
    <property type="project" value="InterPro"/>
</dbReference>
<accession>A0AAX4Q451</accession>
<dbReference type="Gene3D" id="3.40.50.300">
    <property type="entry name" value="P-loop containing nucleotide triphosphate hydrolases"/>
    <property type="match status" value="1"/>
</dbReference>
<evidence type="ECO:0000313" key="4">
    <source>
        <dbReference type="Proteomes" id="UP001437386"/>
    </source>
</evidence>
<reference evidence="3 4" key="1">
    <citation type="submission" date="2024-04" db="EMBL/GenBank/DDBJ databases">
        <authorList>
            <person name="Wojcicki M."/>
            <person name="Srednicka P."/>
            <person name="Shymialevich D."/>
            <person name="Sokolowska B."/>
        </authorList>
    </citation>
    <scope>NUCLEOTIDE SEQUENCE [LARGE SCALE GENOMIC DNA]</scope>
</reference>
<feature type="domain" description="SF4 helicase" evidence="2">
    <location>
        <begin position="169"/>
        <end position="387"/>
    </location>
</feature>
<organism evidence="3 4">
    <name type="scientific">Enterobacter phage KKP_3711</name>
    <dbReference type="NCBI Taxonomy" id="3109398"/>
    <lineage>
        <taxon>Viruses</taxon>
        <taxon>Duplodnaviria</taxon>
        <taxon>Heunggongvirae</taxon>
        <taxon>Uroviricota</taxon>
        <taxon>Caudoviricetes</taxon>
        <taxon>Demerecviridae</taxon>
        <taxon>Markadamsvirinae</taxon>
    </lineage>
</organism>
<sequence>MFNTQSIVLKMLLMADKITAINIFSRLHKDLFNDAFASIYKSIHNYYKKHGDMPSIDSLVLESSRNAKLSQALSVLINTPIPQVDILHAIQVLESEYTQDLFLQLVDSDILRDITMLDKDEIIDRVSGLALKLEEKVSYTGNIFNANQISIFEEKDSTNLTLIPLGLCNEFDAYSGGLGRGETLLIGGYRGTGKSVVCSNLQVNQYEQGNIAPYFSLEMKAVEVLRRNLAIMSGISALDIRKQQVKDLAVMQLARTRAKMFLGGEEYYQQYIKQYSVKEMSDFYEFEQKLMGDFELHTPMIIIHDPELTTAKLDGIAYKTVSQYGEDKVPLIILDYINQVKVDGSSETDMYDWKQQMIVSKSFKNTCAKLNVGGVTPYQMDKNGNARMSQGILDSCDMAMNLNAAKNDKNQGGILFDFVKVRSMSGIKFMPATDWNCLKIDNTTNLTTIDINEMQAEFVLPIEDNKSKQRQKPAAKAQSDGEGAADI</sequence>
<name>A0AAX4Q451_9CAUD</name>
<evidence type="ECO:0000313" key="3">
    <source>
        <dbReference type="EMBL" id="XAG95884.1"/>
    </source>
</evidence>
<dbReference type="Pfam" id="PF03796">
    <property type="entry name" value="DnaB_C"/>
    <property type="match status" value="1"/>
</dbReference>
<dbReference type="PANTHER" id="PTHR30153:SF2">
    <property type="entry name" value="REPLICATIVE DNA HELICASE"/>
    <property type="match status" value="1"/>
</dbReference>
<dbReference type="GO" id="GO:0006260">
    <property type="term" value="P:DNA replication"/>
    <property type="evidence" value="ECO:0007669"/>
    <property type="project" value="InterPro"/>
</dbReference>
<dbReference type="PANTHER" id="PTHR30153">
    <property type="entry name" value="REPLICATIVE DNA HELICASE DNAB"/>
    <property type="match status" value="1"/>
</dbReference>
<dbReference type="GO" id="GO:0005524">
    <property type="term" value="F:ATP binding"/>
    <property type="evidence" value="ECO:0007669"/>
    <property type="project" value="InterPro"/>
</dbReference>
<evidence type="ECO:0000259" key="2">
    <source>
        <dbReference type="Pfam" id="PF03796"/>
    </source>
</evidence>
<dbReference type="SUPFAM" id="SSF52540">
    <property type="entry name" value="P-loop containing nucleoside triphosphate hydrolases"/>
    <property type="match status" value="1"/>
</dbReference>
<dbReference type="EMBL" id="PP579741">
    <property type="protein sequence ID" value="XAG95884.1"/>
    <property type="molecule type" value="Genomic_DNA"/>
</dbReference>
<protein>
    <recommendedName>
        <fullName evidence="2">SF4 helicase domain-containing protein</fullName>
    </recommendedName>
</protein>
<evidence type="ECO:0000256" key="1">
    <source>
        <dbReference type="SAM" id="MobiDB-lite"/>
    </source>
</evidence>
<dbReference type="InterPro" id="IPR007694">
    <property type="entry name" value="DNA_helicase_DnaB-like_C"/>
</dbReference>
<gene>
    <name evidence="3" type="ORF">U7154_000117</name>
</gene>